<dbReference type="InterPro" id="IPR002347">
    <property type="entry name" value="SDR_fam"/>
</dbReference>
<dbReference type="PRINTS" id="PR00081">
    <property type="entry name" value="GDHRDH"/>
</dbReference>
<evidence type="ECO:0000313" key="5">
    <source>
        <dbReference type="Proteomes" id="UP000800235"/>
    </source>
</evidence>
<dbReference type="Pfam" id="PF13561">
    <property type="entry name" value="adh_short_C2"/>
    <property type="match status" value="1"/>
</dbReference>
<comment type="similarity">
    <text evidence="1">Belongs to the short-chain dehydrogenases/reductases (SDR) family.</text>
</comment>
<dbReference type="EMBL" id="MU007010">
    <property type="protein sequence ID" value="KAF2436318.1"/>
    <property type="molecule type" value="Genomic_DNA"/>
</dbReference>
<keyword evidence="5" id="KW-1185">Reference proteome</keyword>
<dbReference type="InterPro" id="IPR036291">
    <property type="entry name" value="NAD(P)-bd_dom_sf"/>
</dbReference>
<dbReference type="AlphaFoldDB" id="A0A9P4P3P1"/>
<evidence type="ECO:0000256" key="2">
    <source>
        <dbReference type="ARBA" id="ARBA00022857"/>
    </source>
</evidence>
<proteinExistence type="inferred from homology"/>
<evidence type="ECO:0000256" key="1">
    <source>
        <dbReference type="ARBA" id="ARBA00006484"/>
    </source>
</evidence>
<protein>
    <submittedName>
        <fullName evidence="4">3-oxoacyl-reductase</fullName>
    </submittedName>
</protein>
<dbReference type="GO" id="GO:0016491">
    <property type="term" value="F:oxidoreductase activity"/>
    <property type="evidence" value="ECO:0007669"/>
    <property type="project" value="UniProtKB-KW"/>
</dbReference>
<keyword evidence="2" id="KW-0521">NADP</keyword>
<organism evidence="4 5">
    <name type="scientific">Tothia fuscella</name>
    <dbReference type="NCBI Taxonomy" id="1048955"/>
    <lineage>
        <taxon>Eukaryota</taxon>
        <taxon>Fungi</taxon>
        <taxon>Dikarya</taxon>
        <taxon>Ascomycota</taxon>
        <taxon>Pezizomycotina</taxon>
        <taxon>Dothideomycetes</taxon>
        <taxon>Pleosporomycetidae</taxon>
        <taxon>Venturiales</taxon>
        <taxon>Cylindrosympodiaceae</taxon>
        <taxon>Tothia</taxon>
    </lineage>
</organism>
<dbReference type="SUPFAM" id="SSF51735">
    <property type="entry name" value="NAD(P)-binding Rossmann-fold domains"/>
    <property type="match status" value="1"/>
</dbReference>
<dbReference type="PANTHER" id="PTHR24321:SF8">
    <property type="entry name" value="ESTRADIOL 17-BETA-DEHYDROGENASE 8-RELATED"/>
    <property type="match status" value="1"/>
</dbReference>
<dbReference type="OrthoDB" id="1669814at2759"/>
<comment type="caution">
    <text evidence="4">The sequence shown here is derived from an EMBL/GenBank/DDBJ whole genome shotgun (WGS) entry which is preliminary data.</text>
</comment>
<evidence type="ECO:0000256" key="3">
    <source>
        <dbReference type="ARBA" id="ARBA00023002"/>
    </source>
</evidence>
<dbReference type="FunFam" id="3.40.50.720:FF:000084">
    <property type="entry name" value="Short-chain dehydrogenase reductase"/>
    <property type="match status" value="1"/>
</dbReference>
<accession>A0A9P4P3P1</accession>
<reference evidence="4" key="1">
    <citation type="journal article" date="2020" name="Stud. Mycol.">
        <title>101 Dothideomycetes genomes: a test case for predicting lifestyles and emergence of pathogens.</title>
        <authorList>
            <person name="Haridas S."/>
            <person name="Albert R."/>
            <person name="Binder M."/>
            <person name="Bloem J."/>
            <person name="Labutti K."/>
            <person name="Salamov A."/>
            <person name="Andreopoulos B."/>
            <person name="Baker S."/>
            <person name="Barry K."/>
            <person name="Bills G."/>
            <person name="Bluhm B."/>
            <person name="Cannon C."/>
            <person name="Castanera R."/>
            <person name="Culley D."/>
            <person name="Daum C."/>
            <person name="Ezra D."/>
            <person name="Gonzalez J."/>
            <person name="Henrissat B."/>
            <person name="Kuo A."/>
            <person name="Liang C."/>
            <person name="Lipzen A."/>
            <person name="Lutzoni F."/>
            <person name="Magnuson J."/>
            <person name="Mondo S."/>
            <person name="Nolan M."/>
            <person name="Ohm R."/>
            <person name="Pangilinan J."/>
            <person name="Park H.-J."/>
            <person name="Ramirez L."/>
            <person name="Alfaro M."/>
            <person name="Sun H."/>
            <person name="Tritt A."/>
            <person name="Yoshinaga Y."/>
            <person name="Zwiers L.-H."/>
            <person name="Turgeon B."/>
            <person name="Goodwin S."/>
            <person name="Spatafora J."/>
            <person name="Crous P."/>
            <person name="Grigoriev I."/>
        </authorList>
    </citation>
    <scope>NUCLEOTIDE SEQUENCE</scope>
    <source>
        <strain evidence="4">CBS 130266</strain>
    </source>
</reference>
<dbReference type="Proteomes" id="UP000800235">
    <property type="component" value="Unassembled WGS sequence"/>
</dbReference>
<dbReference type="PRINTS" id="PR00080">
    <property type="entry name" value="SDRFAMILY"/>
</dbReference>
<keyword evidence="3" id="KW-0560">Oxidoreductase</keyword>
<evidence type="ECO:0000313" key="4">
    <source>
        <dbReference type="EMBL" id="KAF2436318.1"/>
    </source>
</evidence>
<name>A0A9P4P3P1_9PEZI</name>
<dbReference type="PANTHER" id="PTHR24321">
    <property type="entry name" value="DEHYDROGENASES, SHORT CHAIN"/>
    <property type="match status" value="1"/>
</dbReference>
<dbReference type="Gene3D" id="3.40.50.720">
    <property type="entry name" value="NAD(P)-binding Rossmann-like Domain"/>
    <property type="match status" value="1"/>
</dbReference>
<sequence>MISLDGKVVAVTGGASGIGFATVKLLCTLGAKVSIGDISESGLDTAKEEILRLHPEAMIYTAVVDVRKRVAVDGWIVDTLRWGGTLDGAVNLAGVVGRFEDLRIKDFDESDFDFVMDVNLKGVLNCMRAQINALEGKTGSIVNACSISSLQGVGSDAAYIASKHGVLGLTRLGAIECGSSGIRVNAIAPGIVDTPMLRKSFETRGEISTDHTALNRKGKPEEIANLIAFLLSDCSSFITGACYSIDGGWNC</sequence>
<gene>
    <name evidence="4" type="ORF">EJ08DRAFT_711173</name>
</gene>